<dbReference type="EMBL" id="CP064782">
    <property type="protein sequence ID" value="QWT48810.1"/>
    <property type="molecule type" value="Genomic_DNA"/>
</dbReference>
<accession>A0A975XUI7</accession>
<keyword evidence="2" id="KW-1185">Reference proteome</keyword>
<dbReference type="AlphaFoldDB" id="A0A975XUI7"/>
<evidence type="ECO:0000313" key="2">
    <source>
        <dbReference type="Proteomes" id="UP000683428"/>
    </source>
</evidence>
<dbReference type="KEGG" id="aiq:Azoinq_13430"/>
<dbReference type="Proteomes" id="UP000683428">
    <property type="component" value="Chromosome"/>
</dbReference>
<gene>
    <name evidence="1" type="ORF">Azoinq_13430</name>
</gene>
<sequence length="68" mass="7840">MDLNQYSLPELRRLLVQVEKELARRQKVRENGYLQKDFAALAAKSGQSLDKLLEEAAEQFARMTNSTK</sequence>
<evidence type="ECO:0000313" key="1">
    <source>
        <dbReference type="EMBL" id="QWT48810.1"/>
    </source>
</evidence>
<reference evidence="1" key="1">
    <citation type="submission" date="2020-11" db="EMBL/GenBank/DDBJ databases">
        <title>Azospira inquinata sp. nov.</title>
        <authorList>
            <person name="Moe W.M."/>
            <person name="Mikes M.C."/>
        </authorList>
    </citation>
    <scope>NUCLEOTIDE SEQUENCE</scope>
    <source>
        <strain evidence="1">Azo-3</strain>
    </source>
</reference>
<proteinExistence type="predicted"/>
<protein>
    <submittedName>
        <fullName evidence="1">Uncharacterized protein</fullName>
    </submittedName>
</protein>
<dbReference type="RefSeq" id="WP_216128394.1">
    <property type="nucleotide sequence ID" value="NZ_CP064782.1"/>
</dbReference>
<organism evidence="1 2">
    <name type="scientific">Azospira inquinata</name>
    <dbReference type="NCBI Taxonomy" id="2785627"/>
    <lineage>
        <taxon>Bacteria</taxon>
        <taxon>Pseudomonadati</taxon>
        <taxon>Pseudomonadota</taxon>
        <taxon>Betaproteobacteria</taxon>
        <taxon>Rhodocyclales</taxon>
        <taxon>Rhodocyclaceae</taxon>
        <taxon>Azospira</taxon>
    </lineage>
</organism>
<name>A0A975XUI7_9RHOO</name>